<dbReference type="EMBL" id="AYYP01000036">
    <property type="protein sequence ID" value="KRM64271.1"/>
    <property type="molecule type" value="Genomic_DNA"/>
</dbReference>
<accession>A0A0R2ABN2</accession>
<feature type="domain" description="HTH marR-type" evidence="1">
    <location>
        <begin position="27"/>
        <end position="123"/>
    </location>
</feature>
<sequence>MSAKKREVLSKLNETVNLDLLKKALLHESLYAGLTEHRHIAVRILSQVKSGLANDVLHLAEVLDLVPSEVKSAVDKLVASGLLSLKEGRLELTAKGQEVFTKMAAIHDKISEQIFKDFDSEELDQFLTYLAKIKANLAGISESELAQLKEKMRELPTHPSQFFKK</sequence>
<dbReference type="PATRIC" id="fig|1423718.3.peg.2027"/>
<evidence type="ECO:0000313" key="3">
    <source>
        <dbReference type="Proteomes" id="UP000051008"/>
    </source>
</evidence>
<dbReference type="InterPro" id="IPR036390">
    <property type="entry name" value="WH_DNA-bd_sf"/>
</dbReference>
<evidence type="ECO:0000259" key="1">
    <source>
        <dbReference type="SMART" id="SM00347"/>
    </source>
</evidence>
<dbReference type="Proteomes" id="UP000051008">
    <property type="component" value="Unassembled WGS sequence"/>
</dbReference>
<dbReference type="GO" id="GO:0003700">
    <property type="term" value="F:DNA-binding transcription factor activity"/>
    <property type="evidence" value="ECO:0007669"/>
    <property type="project" value="InterPro"/>
</dbReference>
<dbReference type="SMART" id="SM00347">
    <property type="entry name" value="HTH_MARR"/>
    <property type="match status" value="1"/>
</dbReference>
<keyword evidence="3" id="KW-1185">Reference proteome</keyword>
<dbReference type="AlphaFoldDB" id="A0A0R2ABN2"/>
<dbReference type="SUPFAM" id="SSF46785">
    <property type="entry name" value="Winged helix' DNA-binding domain"/>
    <property type="match status" value="1"/>
</dbReference>
<protein>
    <recommendedName>
        <fullName evidence="1">HTH marR-type domain-containing protein</fullName>
    </recommendedName>
</protein>
<dbReference type="OrthoDB" id="6331822at2"/>
<reference evidence="2 3" key="1">
    <citation type="journal article" date="2015" name="Genome Announc.">
        <title>Expanding the biotechnology potential of lactobacilli through comparative genomics of 213 strains and associated genera.</title>
        <authorList>
            <person name="Sun Z."/>
            <person name="Harris H.M."/>
            <person name="McCann A."/>
            <person name="Guo C."/>
            <person name="Argimon S."/>
            <person name="Zhang W."/>
            <person name="Yang X."/>
            <person name="Jeffery I.B."/>
            <person name="Cooney J.C."/>
            <person name="Kagawa T.F."/>
            <person name="Liu W."/>
            <person name="Song Y."/>
            <person name="Salvetti E."/>
            <person name="Wrobel A."/>
            <person name="Rasinkangas P."/>
            <person name="Parkhill J."/>
            <person name="Rea M.C."/>
            <person name="O'Sullivan O."/>
            <person name="Ritari J."/>
            <person name="Douillard F.P."/>
            <person name="Paul Ross R."/>
            <person name="Yang R."/>
            <person name="Briner A.E."/>
            <person name="Felis G.E."/>
            <person name="de Vos W.M."/>
            <person name="Barrangou R."/>
            <person name="Klaenhammer T.R."/>
            <person name="Caufield P.W."/>
            <person name="Cui Y."/>
            <person name="Zhang H."/>
            <person name="O'Toole P.W."/>
        </authorList>
    </citation>
    <scope>NUCLEOTIDE SEQUENCE [LARGE SCALE GENOMIC DNA]</scope>
    <source>
        <strain evidence="2 3">DSM 20509</strain>
    </source>
</reference>
<comment type="caution">
    <text evidence="2">The sequence shown here is derived from an EMBL/GenBank/DDBJ whole genome shotgun (WGS) entry which is preliminary data.</text>
</comment>
<dbReference type="InterPro" id="IPR000835">
    <property type="entry name" value="HTH_MarR-typ"/>
</dbReference>
<name>A0A0R2ABN2_9LACO</name>
<dbReference type="InterPro" id="IPR036388">
    <property type="entry name" value="WH-like_DNA-bd_sf"/>
</dbReference>
<evidence type="ECO:0000313" key="2">
    <source>
        <dbReference type="EMBL" id="KRM64271.1"/>
    </source>
</evidence>
<organism evidence="2 3">
    <name type="scientific">Ligilactobacillus agilis DSM 20509</name>
    <dbReference type="NCBI Taxonomy" id="1423718"/>
    <lineage>
        <taxon>Bacteria</taxon>
        <taxon>Bacillati</taxon>
        <taxon>Bacillota</taxon>
        <taxon>Bacilli</taxon>
        <taxon>Lactobacillales</taxon>
        <taxon>Lactobacillaceae</taxon>
        <taxon>Ligilactobacillus</taxon>
    </lineage>
</organism>
<dbReference type="Gene3D" id="1.10.10.10">
    <property type="entry name" value="Winged helix-like DNA-binding domain superfamily/Winged helix DNA-binding domain"/>
    <property type="match status" value="1"/>
</dbReference>
<gene>
    <name evidence="2" type="ORF">FC14_GL001952</name>
</gene>
<dbReference type="RefSeq" id="WP_056976772.1">
    <property type="nucleotide sequence ID" value="NZ_AYYP01000036.1"/>
</dbReference>
<proteinExistence type="predicted"/>